<dbReference type="EMBL" id="RBAK01000001">
    <property type="protein sequence ID" value="RKN50621.1"/>
    <property type="molecule type" value="Genomic_DNA"/>
</dbReference>
<dbReference type="InterPro" id="IPR050367">
    <property type="entry name" value="APC_superfamily"/>
</dbReference>
<feature type="transmembrane region" description="Helical" evidence="6">
    <location>
        <begin position="283"/>
        <end position="308"/>
    </location>
</feature>
<sequence>MTAHVQAALARRTLNTWGMGLFGAAASAPMVVLAGGMVATYATTGVTTVPLVFLLVGGVVALLAVGYTAMSRQVPHAAAYYAILARGLGRRSGVAGGVVALVAYNAIQISLYGLLGATLAGLVGGTWWVWAAVALVLVAAVGVRAIGLSTALLATVLAGSLVIVVLFTTSAMSAPATGSLSWEGFSISGLGAGGIGGAVALCLAALMGVDAPASFSEESRDERGVTRAVFASVLLLTLVYAVAAWAMGVAAGPDRVAEVAADPDGGLPFAVLERQFGGFMTPLAQLVLVLAIMTSLLAFHSVIARYAFAMAREGVLPAALARSGSGVRVSAPVGGSVLQTVIAVVVVAVFALMGADPVATMFTWLSTLGALGLLCLLIAASVAAVAARTTMLAGTGAGSSLFVPVAGVLLGLVVLGALVSNVGSLLGAAPGSLTPYLLPLVIAGAAVGGVLWAGFLRRTRPAVYQGISRGRPDTHAVPDDVGVTF</sequence>
<feature type="transmembrane region" description="Helical" evidence="6">
    <location>
        <begin position="21"/>
        <end position="42"/>
    </location>
</feature>
<feature type="transmembrane region" description="Helical" evidence="6">
    <location>
        <begin position="228"/>
        <end position="247"/>
    </location>
</feature>
<feature type="transmembrane region" description="Helical" evidence="6">
    <location>
        <begin position="153"/>
        <end position="173"/>
    </location>
</feature>
<keyword evidence="5 6" id="KW-0472">Membrane</keyword>
<feature type="transmembrane region" description="Helical" evidence="6">
    <location>
        <begin position="127"/>
        <end position="146"/>
    </location>
</feature>
<feature type="transmembrane region" description="Helical" evidence="6">
    <location>
        <begin position="399"/>
        <end position="424"/>
    </location>
</feature>
<proteinExistence type="predicted"/>
<dbReference type="GO" id="GO:0005886">
    <property type="term" value="C:plasma membrane"/>
    <property type="evidence" value="ECO:0007669"/>
    <property type="project" value="UniProtKB-SubCell"/>
</dbReference>
<feature type="transmembrane region" description="Helical" evidence="6">
    <location>
        <begin position="185"/>
        <end position="207"/>
    </location>
</feature>
<feature type="transmembrane region" description="Helical" evidence="6">
    <location>
        <begin position="329"/>
        <end position="355"/>
    </location>
</feature>
<dbReference type="PANTHER" id="PTHR42770:SF16">
    <property type="entry name" value="AMINO ACID PERMEASE"/>
    <property type="match status" value="1"/>
</dbReference>
<feature type="transmembrane region" description="Helical" evidence="6">
    <location>
        <begin position="361"/>
        <end position="387"/>
    </location>
</feature>
<reference evidence="7 8" key="1">
    <citation type="journal article" date="2004" name="Syst. Appl. Microbiol.">
        <title>Cryptoendolithic actinomycetes from antarctic sandstone rock samples: Micromonospora endolithica sp. nov. and two isolates related to Micromonospora coerulea Jensen 1932.</title>
        <authorList>
            <person name="Hirsch P."/>
            <person name="Mevs U."/>
            <person name="Kroppenstedt R.M."/>
            <person name="Schumann P."/>
            <person name="Stackebrandt E."/>
        </authorList>
    </citation>
    <scope>NUCLEOTIDE SEQUENCE [LARGE SCALE GENOMIC DNA]</scope>
    <source>
        <strain evidence="7 8">JCM 12677</strain>
    </source>
</reference>
<dbReference type="AlphaFoldDB" id="A0A3A9ZR32"/>
<comment type="caution">
    <text evidence="7">The sequence shown here is derived from an EMBL/GenBank/DDBJ whole genome shotgun (WGS) entry which is preliminary data.</text>
</comment>
<evidence type="ECO:0000256" key="5">
    <source>
        <dbReference type="ARBA" id="ARBA00023136"/>
    </source>
</evidence>
<dbReference type="Pfam" id="PF13520">
    <property type="entry name" value="AA_permease_2"/>
    <property type="match status" value="1"/>
</dbReference>
<feature type="transmembrane region" description="Helical" evidence="6">
    <location>
        <begin position="436"/>
        <end position="456"/>
    </location>
</feature>
<dbReference type="PANTHER" id="PTHR42770">
    <property type="entry name" value="AMINO ACID TRANSPORTER-RELATED"/>
    <property type="match status" value="1"/>
</dbReference>
<evidence type="ECO:0000313" key="7">
    <source>
        <dbReference type="EMBL" id="RKN50621.1"/>
    </source>
</evidence>
<dbReference type="Gene3D" id="1.20.1740.10">
    <property type="entry name" value="Amino acid/polyamine transporter I"/>
    <property type="match status" value="1"/>
</dbReference>
<keyword evidence="8" id="KW-1185">Reference proteome</keyword>
<dbReference type="PIRSF" id="PIRSF006060">
    <property type="entry name" value="AA_transporter"/>
    <property type="match status" value="1"/>
</dbReference>
<evidence type="ECO:0000256" key="2">
    <source>
        <dbReference type="ARBA" id="ARBA00022475"/>
    </source>
</evidence>
<dbReference type="InterPro" id="IPR002293">
    <property type="entry name" value="AA/rel_permease1"/>
</dbReference>
<comment type="subcellular location">
    <subcellularLocation>
        <location evidence="1">Cell membrane</location>
        <topology evidence="1">Multi-pass membrane protein</topology>
    </subcellularLocation>
</comment>
<evidence type="ECO:0000256" key="3">
    <source>
        <dbReference type="ARBA" id="ARBA00022692"/>
    </source>
</evidence>
<accession>A0A3A9ZR32</accession>
<evidence type="ECO:0000313" key="8">
    <source>
        <dbReference type="Proteomes" id="UP000281726"/>
    </source>
</evidence>
<evidence type="ECO:0000256" key="4">
    <source>
        <dbReference type="ARBA" id="ARBA00022989"/>
    </source>
</evidence>
<feature type="transmembrane region" description="Helical" evidence="6">
    <location>
        <begin position="48"/>
        <end position="70"/>
    </location>
</feature>
<keyword evidence="3 6" id="KW-0812">Transmembrane</keyword>
<evidence type="ECO:0000256" key="6">
    <source>
        <dbReference type="SAM" id="Phobius"/>
    </source>
</evidence>
<gene>
    <name evidence="7" type="ORF">D7223_02295</name>
</gene>
<keyword evidence="4 6" id="KW-1133">Transmembrane helix</keyword>
<protein>
    <submittedName>
        <fullName evidence="7">APC family permease</fullName>
    </submittedName>
</protein>
<feature type="transmembrane region" description="Helical" evidence="6">
    <location>
        <begin position="91"/>
        <end position="115"/>
    </location>
</feature>
<dbReference type="Proteomes" id="UP000281726">
    <property type="component" value="Unassembled WGS sequence"/>
</dbReference>
<dbReference type="OrthoDB" id="3404850at2"/>
<evidence type="ECO:0000256" key="1">
    <source>
        <dbReference type="ARBA" id="ARBA00004651"/>
    </source>
</evidence>
<dbReference type="GO" id="GO:0022857">
    <property type="term" value="F:transmembrane transporter activity"/>
    <property type="evidence" value="ECO:0007669"/>
    <property type="project" value="InterPro"/>
</dbReference>
<name>A0A3A9ZR32_9ACTN</name>
<dbReference type="RefSeq" id="WP_120724248.1">
    <property type="nucleotide sequence ID" value="NZ_RBAK01000001.1"/>
</dbReference>
<organism evidence="7 8">
    <name type="scientific">Micromonospora endolithica</name>
    <dbReference type="NCBI Taxonomy" id="230091"/>
    <lineage>
        <taxon>Bacteria</taxon>
        <taxon>Bacillati</taxon>
        <taxon>Actinomycetota</taxon>
        <taxon>Actinomycetes</taxon>
        <taxon>Micromonosporales</taxon>
        <taxon>Micromonosporaceae</taxon>
        <taxon>Micromonospora</taxon>
    </lineage>
</organism>
<keyword evidence="2" id="KW-1003">Cell membrane</keyword>